<name>A0AAV2NMT2_9HYME</name>
<feature type="compositionally biased region" description="Basic and acidic residues" evidence="1">
    <location>
        <begin position="7"/>
        <end position="25"/>
    </location>
</feature>
<accession>A0AAV2NMT2</accession>
<proteinExistence type="predicted"/>
<reference evidence="2" key="1">
    <citation type="submission" date="2024-04" db="EMBL/GenBank/DDBJ databases">
        <authorList>
            <consortium name="Molecular Ecology Group"/>
        </authorList>
    </citation>
    <scope>NUCLEOTIDE SEQUENCE</scope>
</reference>
<evidence type="ECO:0000256" key="1">
    <source>
        <dbReference type="SAM" id="MobiDB-lite"/>
    </source>
</evidence>
<dbReference type="AlphaFoldDB" id="A0AAV2NMT2"/>
<protein>
    <submittedName>
        <fullName evidence="2">Uncharacterized protein</fullName>
    </submittedName>
</protein>
<dbReference type="Proteomes" id="UP001497644">
    <property type="component" value="Chromosome 3"/>
</dbReference>
<dbReference type="EMBL" id="OZ034826">
    <property type="protein sequence ID" value="CAL1681663.1"/>
    <property type="molecule type" value="Genomic_DNA"/>
</dbReference>
<evidence type="ECO:0000313" key="3">
    <source>
        <dbReference type="Proteomes" id="UP001497644"/>
    </source>
</evidence>
<feature type="region of interest" description="Disordered" evidence="1">
    <location>
        <begin position="1"/>
        <end position="25"/>
    </location>
</feature>
<organism evidence="2 3">
    <name type="scientific">Lasius platythorax</name>
    <dbReference type="NCBI Taxonomy" id="488582"/>
    <lineage>
        <taxon>Eukaryota</taxon>
        <taxon>Metazoa</taxon>
        <taxon>Ecdysozoa</taxon>
        <taxon>Arthropoda</taxon>
        <taxon>Hexapoda</taxon>
        <taxon>Insecta</taxon>
        <taxon>Pterygota</taxon>
        <taxon>Neoptera</taxon>
        <taxon>Endopterygota</taxon>
        <taxon>Hymenoptera</taxon>
        <taxon>Apocrita</taxon>
        <taxon>Aculeata</taxon>
        <taxon>Formicoidea</taxon>
        <taxon>Formicidae</taxon>
        <taxon>Formicinae</taxon>
        <taxon>Lasius</taxon>
        <taxon>Lasius</taxon>
    </lineage>
</organism>
<sequence length="112" mass="13165">MEFNEILARRPRDPAETRNGEQLRRGDAHIATKAGVAGHPSLSLSPFIAETGSNCRHHRRRRRPHPRLSFGVRLEDKYLAKELEKRIYRKDFTFRTPYFLFLSKSSDNETQR</sequence>
<gene>
    <name evidence="2" type="ORF">LPLAT_LOCUS7631</name>
</gene>
<keyword evidence="3" id="KW-1185">Reference proteome</keyword>
<evidence type="ECO:0000313" key="2">
    <source>
        <dbReference type="EMBL" id="CAL1681663.1"/>
    </source>
</evidence>